<dbReference type="GeneID" id="2761902"/>
<dbReference type="eggNOG" id="arCOG01579">
    <property type="taxonomic scope" value="Archaea"/>
</dbReference>
<dbReference type="PANTHER" id="PTHR43520">
    <property type="entry name" value="ATP7, ISOFORM B"/>
    <property type="match status" value="1"/>
</dbReference>
<keyword evidence="3" id="KW-1185">Reference proteome</keyword>
<dbReference type="SUPFAM" id="SSF56784">
    <property type="entry name" value="HAD-like"/>
    <property type="match status" value="1"/>
</dbReference>
<dbReference type="AlphaFoldDB" id="Q6LWR6"/>
<dbReference type="RefSeq" id="WP_011171585.1">
    <property type="nucleotide sequence ID" value="NC_005791.1"/>
</dbReference>
<evidence type="ECO:0000313" key="2">
    <source>
        <dbReference type="EMBL" id="CAF31197.1"/>
    </source>
</evidence>
<keyword evidence="1" id="KW-1278">Translocase</keyword>
<gene>
    <name evidence="2" type="ordered locus">MMP1641</name>
</gene>
<dbReference type="GO" id="GO:0016787">
    <property type="term" value="F:hydrolase activity"/>
    <property type="evidence" value="ECO:0007669"/>
    <property type="project" value="UniProtKB-KW"/>
</dbReference>
<dbReference type="STRING" id="267377.MMP1641"/>
<name>Q6LWR6_METMP</name>
<dbReference type="KEGG" id="mmp:MMP1641"/>
<dbReference type="EC" id="3.6.3.-" evidence="2"/>
<dbReference type="Gene3D" id="3.40.50.1000">
    <property type="entry name" value="HAD superfamily/HAD-like"/>
    <property type="match status" value="1"/>
</dbReference>
<keyword evidence="2" id="KW-0378">Hydrolase</keyword>
<dbReference type="Pfam" id="PF00702">
    <property type="entry name" value="Hydrolase"/>
    <property type="match status" value="1"/>
</dbReference>
<dbReference type="PATRIC" id="fig|267377.15.peg.1680"/>
<dbReference type="Proteomes" id="UP000000590">
    <property type="component" value="Chromosome"/>
</dbReference>
<sequence>MKLAVVFDASGTLVSIRRIIKNVVTQKFLCNCQTVDIVDQKEGRSLVILKENPLEVLDNENPDILISSFLNGVNWGISYCNPPIDKSGIFKDNETKLKELQDPLAVLKRFDIETDYGSAIIADTISGRIEYTVATGGCIFPEVSRTIQALENMGASVFIASGDSRKFIERLGNIVGVQNKCLMPEAHHKLKRDLILNLKQEGYTVVMVGDASNDILAMEESDLSVITLQNGNVSKKALETAQIKIENISEIVDIVKNYMNEKNSLIRM</sequence>
<dbReference type="GO" id="GO:0016020">
    <property type="term" value="C:membrane"/>
    <property type="evidence" value="ECO:0007669"/>
    <property type="project" value="TreeGrafter"/>
</dbReference>
<accession>Q6LWR6</accession>
<dbReference type="EMBL" id="BX950229">
    <property type="protein sequence ID" value="CAF31197.1"/>
    <property type="molecule type" value="Genomic_DNA"/>
</dbReference>
<proteinExistence type="predicted"/>
<protein>
    <submittedName>
        <fullName evidence="2">Soluble P-type ATPase</fullName>
        <ecNumber evidence="2">3.6.3.-</ecNumber>
    </submittedName>
</protein>
<organism evidence="3">
    <name type="scientific">Methanococcus maripaludis (strain DSM 14266 / JCM 13030 / NBRC 101832 / S2 / LL)</name>
    <dbReference type="NCBI Taxonomy" id="267377"/>
    <lineage>
        <taxon>Archaea</taxon>
        <taxon>Methanobacteriati</taxon>
        <taxon>Methanobacteriota</taxon>
        <taxon>Methanomada group</taxon>
        <taxon>Methanococci</taxon>
        <taxon>Methanococcales</taxon>
        <taxon>Methanococcaceae</taxon>
        <taxon>Methanococcus</taxon>
    </lineage>
</organism>
<dbReference type="InterPro" id="IPR036412">
    <property type="entry name" value="HAD-like_sf"/>
</dbReference>
<evidence type="ECO:0000256" key="1">
    <source>
        <dbReference type="ARBA" id="ARBA00022967"/>
    </source>
</evidence>
<dbReference type="HOGENOM" id="CLU_1052165_0_0_2"/>
<reference evidence="2 3" key="1">
    <citation type="journal article" date="2004" name="J. Bacteriol.">
        <title>Complete genome sequence of the genetically tractable hydrogenotrophic methanogen Methanococcus maripaludis.</title>
        <authorList>
            <person name="Hendrickson E.L."/>
            <person name="Kaul R."/>
            <person name="Zhou Y."/>
            <person name="Bovee D."/>
            <person name="Chapman P."/>
            <person name="Chung J."/>
            <person name="Conway de Macario E."/>
            <person name="Dodsworth J.A."/>
            <person name="Gillett W."/>
            <person name="Graham D.E."/>
            <person name="Hackett M."/>
            <person name="Haydock A.K."/>
            <person name="Kang A."/>
            <person name="Land M.L."/>
            <person name="Levy R."/>
            <person name="Lie T.J."/>
            <person name="Major T.A."/>
            <person name="Moore B.C."/>
            <person name="Porat I."/>
            <person name="Palmeiri A."/>
            <person name="Rouse G."/>
            <person name="Saenphimmachak C."/>
            <person name="Soll D."/>
            <person name="Van Dien S."/>
            <person name="Wang T."/>
            <person name="Whitman W.B."/>
            <person name="Xia Q."/>
            <person name="Zhang Y."/>
            <person name="Larimer F.W."/>
            <person name="Olson M.V."/>
            <person name="Leigh J.A."/>
        </authorList>
    </citation>
    <scope>NUCLEOTIDE SEQUENCE [LARGE SCALE GENOMIC DNA]</scope>
    <source>
        <strain evidence="3">S2 / LL</strain>
    </source>
</reference>
<evidence type="ECO:0000313" key="3">
    <source>
        <dbReference type="Proteomes" id="UP000000590"/>
    </source>
</evidence>
<dbReference type="GO" id="GO:0055070">
    <property type="term" value="P:copper ion homeostasis"/>
    <property type="evidence" value="ECO:0007669"/>
    <property type="project" value="TreeGrafter"/>
</dbReference>
<dbReference type="PANTHER" id="PTHR43520:SF8">
    <property type="entry name" value="P-TYPE CU(+) TRANSPORTER"/>
    <property type="match status" value="1"/>
</dbReference>
<dbReference type="OrthoDB" id="8588at2157"/>
<dbReference type="GO" id="GO:0043682">
    <property type="term" value="F:P-type divalent copper transporter activity"/>
    <property type="evidence" value="ECO:0007669"/>
    <property type="project" value="TreeGrafter"/>
</dbReference>
<dbReference type="InterPro" id="IPR023214">
    <property type="entry name" value="HAD_sf"/>
</dbReference>
<dbReference type="GO" id="GO:0005507">
    <property type="term" value="F:copper ion binding"/>
    <property type="evidence" value="ECO:0007669"/>
    <property type="project" value="TreeGrafter"/>
</dbReference>
<dbReference type="EnsemblBacteria" id="CAF31197">
    <property type="protein sequence ID" value="CAF31197"/>
    <property type="gene ID" value="MMP1641"/>
</dbReference>